<accession>A0A0F6A8I5</accession>
<gene>
    <name evidence="2" type="ORF">N479_18135</name>
</gene>
<dbReference type="PROSITE" id="PS51257">
    <property type="entry name" value="PROKAR_LIPOPROTEIN"/>
    <property type="match status" value="1"/>
</dbReference>
<dbReference type="AlphaFoldDB" id="A0A0F6A8I5"/>
<dbReference type="PATRIC" id="fig|1129367.4.peg.3612"/>
<evidence type="ECO:0000313" key="2">
    <source>
        <dbReference type="EMBL" id="KKE82527.1"/>
    </source>
</evidence>
<organism evidence="2 3">
    <name type="scientific">Pseudoalteromonas luteoviolacea S4054</name>
    <dbReference type="NCBI Taxonomy" id="1129367"/>
    <lineage>
        <taxon>Bacteria</taxon>
        <taxon>Pseudomonadati</taxon>
        <taxon>Pseudomonadota</taxon>
        <taxon>Gammaproteobacteria</taxon>
        <taxon>Alteromonadales</taxon>
        <taxon>Pseudoalteromonadaceae</taxon>
        <taxon>Pseudoalteromonas</taxon>
    </lineage>
</organism>
<dbReference type="Proteomes" id="UP000033434">
    <property type="component" value="Unassembled WGS sequence"/>
</dbReference>
<comment type="caution">
    <text evidence="2">The sequence shown here is derived from an EMBL/GenBank/DDBJ whole genome shotgun (WGS) entry which is preliminary data.</text>
</comment>
<feature type="chain" id="PRO_5002499037" evidence="1">
    <location>
        <begin position="22"/>
        <end position="173"/>
    </location>
</feature>
<evidence type="ECO:0000313" key="3">
    <source>
        <dbReference type="Proteomes" id="UP000033434"/>
    </source>
</evidence>
<dbReference type="RefSeq" id="WP_046357091.1">
    <property type="nucleotide sequence ID" value="NZ_AUXW01000162.1"/>
</dbReference>
<sequence>MIQYLKVILCSALFFSLSACAANSGQESNIKHGLKARLNTAMIYLAASQFENDCYKKEYERMVHYAALDLSLDELRSALRRVSVLIENASFKNPRQLVLCTESEFKNGTCFAPSCSPCLLDNPGPLGTGLLCRKGWTMNNKQPCCQEGGSAPCSLIKGDINVSNSILFGLDKS</sequence>
<evidence type="ECO:0000256" key="1">
    <source>
        <dbReference type="SAM" id="SignalP"/>
    </source>
</evidence>
<reference evidence="2 3" key="1">
    <citation type="journal article" date="2015" name="BMC Genomics">
        <title>Genome mining reveals unlocked bioactive potential of marine Gram-negative bacteria.</title>
        <authorList>
            <person name="Machado H."/>
            <person name="Sonnenschein E.C."/>
            <person name="Melchiorsen J."/>
            <person name="Gram L."/>
        </authorList>
    </citation>
    <scope>NUCLEOTIDE SEQUENCE [LARGE SCALE GENOMIC DNA]</scope>
    <source>
        <strain evidence="2 3">S4054</strain>
    </source>
</reference>
<dbReference type="EMBL" id="AUXW01000162">
    <property type="protein sequence ID" value="KKE82527.1"/>
    <property type="molecule type" value="Genomic_DNA"/>
</dbReference>
<proteinExistence type="predicted"/>
<feature type="signal peptide" evidence="1">
    <location>
        <begin position="1"/>
        <end position="21"/>
    </location>
</feature>
<name>A0A0F6A8I5_9GAMM</name>
<keyword evidence="1" id="KW-0732">Signal</keyword>
<protein>
    <submittedName>
        <fullName evidence="2">Uncharacterized protein</fullName>
    </submittedName>
</protein>